<gene>
    <name evidence="6" type="ORF">EDC37_11341</name>
</gene>
<feature type="transmembrane region" description="Helical" evidence="5">
    <location>
        <begin position="256"/>
        <end position="279"/>
    </location>
</feature>
<protein>
    <submittedName>
        <fullName evidence="6">Amino acid/polyamine/organocation transporter (APC superfamily)</fullName>
    </submittedName>
</protein>
<evidence type="ECO:0000256" key="5">
    <source>
        <dbReference type="SAM" id="Phobius"/>
    </source>
</evidence>
<dbReference type="GO" id="GO:0022857">
    <property type="term" value="F:transmembrane transporter activity"/>
    <property type="evidence" value="ECO:0007669"/>
    <property type="project" value="InterPro"/>
</dbReference>
<keyword evidence="7" id="KW-1185">Reference proteome</keyword>
<evidence type="ECO:0000256" key="1">
    <source>
        <dbReference type="ARBA" id="ARBA00004141"/>
    </source>
</evidence>
<dbReference type="Gene3D" id="1.20.1740.10">
    <property type="entry name" value="Amino acid/polyamine transporter I"/>
    <property type="match status" value="1"/>
</dbReference>
<evidence type="ECO:0000313" key="7">
    <source>
        <dbReference type="Proteomes" id="UP000295188"/>
    </source>
</evidence>
<dbReference type="PANTHER" id="PTHR47704">
    <property type="entry name" value="POTASSIUM TRANSPORTER KIMA"/>
    <property type="match status" value="1"/>
</dbReference>
<dbReference type="Proteomes" id="UP000295188">
    <property type="component" value="Unassembled WGS sequence"/>
</dbReference>
<evidence type="ECO:0000256" key="3">
    <source>
        <dbReference type="ARBA" id="ARBA00022989"/>
    </source>
</evidence>
<feature type="transmembrane region" description="Helical" evidence="5">
    <location>
        <begin position="373"/>
        <end position="397"/>
    </location>
</feature>
<keyword evidence="3 5" id="KW-1133">Transmembrane helix</keyword>
<feature type="transmembrane region" description="Helical" evidence="5">
    <location>
        <begin position="106"/>
        <end position="137"/>
    </location>
</feature>
<evidence type="ECO:0000256" key="2">
    <source>
        <dbReference type="ARBA" id="ARBA00022692"/>
    </source>
</evidence>
<reference evidence="6 7" key="1">
    <citation type="submission" date="2019-03" db="EMBL/GenBank/DDBJ databases">
        <title>Genomic Encyclopedia of Type Strains, Phase IV (KMG-IV): sequencing the most valuable type-strain genomes for metagenomic binning, comparative biology and taxonomic classification.</title>
        <authorList>
            <person name="Goeker M."/>
        </authorList>
    </citation>
    <scope>NUCLEOTIDE SEQUENCE [LARGE SCALE GENOMIC DNA]</scope>
    <source>
        <strain evidence="6 7">DSM 20467</strain>
    </source>
</reference>
<feature type="transmembrane region" description="Helical" evidence="5">
    <location>
        <begin position="173"/>
        <end position="194"/>
    </location>
</feature>
<dbReference type="PANTHER" id="PTHR47704:SF1">
    <property type="entry name" value="POTASSIUM TRANSPORTER KIMA"/>
    <property type="match status" value="1"/>
</dbReference>
<dbReference type="InterPro" id="IPR053153">
    <property type="entry name" value="APC_K+_Transporter"/>
</dbReference>
<dbReference type="OrthoDB" id="9759676at2"/>
<comment type="subcellular location">
    <subcellularLocation>
        <location evidence="1">Membrane</location>
        <topology evidence="1">Multi-pass membrane protein</topology>
    </subcellularLocation>
</comment>
<dbReference type="AlphaFoldDB" id="A0A4R3K4U4"/>
<dbReference type="EMBL" id="SMAA01000013">
    <property type="protein sequence ID" value="TCS77804.1"/>
    <property type="molecule type" value="Genomic_DNA"/>
</dbReference>
<dbReference type="InterPro" id="IPR002293">
    <property type="entry name" value="AA/rel_permease1"/>
</dbReference>
<feature type="transmembrane region" description="Helical" evidence="5">
    <location>
        <begin position="214"/>
        <end position="236"/>
    </location>
</feature>
<keyword evidence="4 5" id="KW-0472">Membrane</keyword>
<evidence type="ECO:0000256" key="4">
    <source>
        <dbReference type="ARBA" id="ARBA00023136"/>
    </source>
</evidence>
<feature type="transmembrane region" description="Helical" evidence="5">
    <location>
        <begin position="347"/>
        <end position="367"/>
    </location>
</feature>
<comment type="caution">
    <text evidence="6">The sequence shown here is derived from an EMBL/GenBank/DDBJ whole genome shotgun (WGS) entry which is preliminary data.</text>
</comment>
<feature type="transmembrane region" description="Helical" evidence="5">
    <location>
        <begin position="62"/>
        <end position="85"/>
    </location>
</feature>
<keyword evidence="2 5" id="KW-0812">Transmembrane</keyword>
<proteinExistence type="predicted"/>
<name>A0A4R3K4U4_9FIRM</name>
<feature type="transmembrane region" description="Helical" evidence="5">
    <location>
        <begin position="299"/>
        <end position="320"/>
    </location>
</feature>
<evidence type="ECO:0000313" key="6">
    <source>
        <dbReference type="EMBL" id="TCS77804.1"/>
    </source>
</evidence>
<sequence>MFTRIKRLLIGRPLKNDEAFYQRLPKWKALAIFSSDALSSVSYGPEQIAVVLALSGFITYGYYLYSLIPIIVLLAIVTISYAQVARANPGGGGSYSVARENLGEKPALVAGAALFTDYILTVAVSITTGTAALISAFPFIGEYKLFLDLAVLFCVLTIINLRGVSESAKFFVLPTYLFVGGILALIVMGVFQVLTGTDPVFAEASMQKQPMDMMIFFLILRAFANGCSSMTGLEAIANGVPMFKKPEYKNAIHTTYYMSGLLAIMLLGISFLMLHYHIMPEYNVTMISQIAERIVGRGYFYYFFQLVTMLILFLAANTAYNGLPPLLSIIAKDGYLPRYLGQRGERLSFSNGILLLSLATALLLIIFDGDVEHLISLYAIGVFLSFTIAQSGMVVHWLHNKSKCWQWRVFVNALGAFITGIIVLIIIVTKFFYGAWIILIFIPVVVYCFKKIKTHYTGMGRELALKPGEKFSYISSPIMKNYVILPISYPTRSVIEAMRYARKIGDEVIAVHIATDDKNADYVKKVWHVQDPEISIVTIQSPYRMVIQPLLDFVKKVAASKRPEDYITVLIPEIQTTKWWHKLLHNQTGLILRTLLIFKENVIVVTIPFRVKG</sequence>
<dbReference type="RefSeq" id="WP_132550546.1">
    <property type="nucleotide sequence ID" value="NZ_SMAA01000013.1"/>
</dbReference>
<feature type="transmembrane region" description="Helical" evidence="5">
    <location>
        <begin position="409"/>
        <end position="427"/>
    </location>
</feature>
<dbReference type="GO" id="GO:0016020">
    <property type="term" value="C:membrane"/>
    <property type="evidence" value="ECO:0007669"/>
    <property type="project" value="UniProtKB-SubCell"/>
</dbReference>
<dbReference type="Pfam" id="PF13520">
    <property type="entry name" value="AA_permease_2"/>
    <property type="match status" value="1"/>
</dbReference>
<accession>A0A4R3K4U4</accession>
<organism evidence="6 7">
    <name type="scientific">Pectinatus cerevisiiphilus</name>
    <dbReference type="NCBI Taxonomy" id="86956"/>
    <lineage>
        <taxon>Bacteria</taxon>
        <taxon>Bacillati</taxon>
        <taxon>Bacillota</taxon>
        <taxon>Negativicutes</taxon>
        <taxon>Selenomonadales</taxon>
        <taxon>Selenomonadaceae</taxon>
        <taxon>Pectinatus</taxon>
    </lineage>
</organism>
<feature type="transmembrane region" description="Helical" evidence="5">
    <location>
        <begin position="433"/>
        <end position="449"/>
    </location>
</feature>
<feature type="transmembrane region" description="Helical" evidence="5">
    <location>
        <begin position="143"/>
        <end position="161"/>
    </location>
</feature>